<dbReference type="InterPro" id="IPR001509">
    <property type="entry name" value="Epimerase_deHydtase"/>
</dbReference>
<dbReference type="EMBL" id="VTEZ01000004">
    <property type="protein sequence ID" value="TYS84863.1"/>
    <property type="molecule type" value="Genomic_DNA"/>
</dbReference>
<protein>
    <submittedName>
        <fullName evidence="3">NAD-dependent epimerase/dehydratase family protein</fullName>
    </submittedName>
</protein>
<gene>
    <name evidence="3" type="ORF">FZC85_16035</name>
</gene>
<organism evidence="3 4">
    <name type="scientific">Rossellomorea aquimaris</name>
    <dbReference type="NCBI Taxonomy" id="189382"/>
    <lineage>
        <taxon>Bacteria</taxon>
        <taxon>Bacillati</taxon>
        <taxon>Bacillota</taxon>
        <taxon>Bacilli</taxon>
        <taxon>Bacillales</taxon>
        <taxon>Bacillaceae</taxon>
        <taxon>Rossellomorea</taxon>
    </lineage>
</organism>
<reference evidence="3 4" key="1">
    <citation type="submission" date="2019-08" db="EMBL/GenBank/DDBJ databases">
        <title>Bacillus genomes from the desert of Cuatro Cienegas, Coahuila.</title>
        <authorList>
            <person name="Olmedo-Alvarez G."/>
        </authorList>
    </citation>
    <scope>NUCLEOTIDE SEQUENCE [LARGE SCALE GENOMIC DNA]</scope>
    <source>
        <strain evidence="3 4">CH87b_3T</strain>
    </source>
</reference>
<evidence type="ECO:0000259" key="2">
    <source>
        <dbReference type="Pfam" id="PF01370"/>
    </source>
</evidence>
<dbReference type="Pfam" id="PF01370">
    <property type="entry name" value="Epimerase"/>
    <property type="match status" value="1"/>
</dbReference>
<dbReference type="OrthoDB" id="9771073at2"/>
<dbReference type="Proteomes" id="UP000324269">
    <property type="component" value="Unassembled WGS sequence"/>
</dbReference>
<comment type="caution">
    <text evidence="3">The sequence shown here is derived from an EMBL/GenBank/DDBJ whole genome shotgun (WGS) entry which is preliminary data.</text>
</comment>
<name>A0A5D4UCD4_9BACI</name>
<evidence type="ECO:0000313" key="4">
    <source>
        <dbReference type="Proteomes" id="UP000324269"/>
    </source>
</evidence>
<dbReference type="RefSeq" id="WP_148969287.1">
    <property type="nucleotide sequence ID" value="NZ_JBNIKW010000003.1"/>
</dbReference>
<dbReference type="PANTHER" id="PTHR43000">
    <property type="entry name" value="DTDP-D-GLUCOSE 4,6-DEHYDRATASE-RELATED"/>
    <property type="match status" value="1"/>
</dbReference>
<dbReference type="InterPro" id="IPR036291">
    <property type="entry name" value="NAD(P)-bd_dom_sf"/>
</dbReference>
<feature type="domain" description="NAD-dependent epimerase/dehydratase" evidence="2">
    <location>
        <begin position="3"/>
        <end position="227"/>
    </location>
</feature>
<proteinExistence type="inferred from homology"/>
<comment type="similarity">
    <text evidence="1">Belongs to the NAD(P)-dependent epimerase/dehydratase family.</text>
</comment>
<dbReference type="Gene3D" id="3.40.50.720">
    <property type="entry name" value="NAD(P)-binding Rossmann-like Domain"/>
    <property type="match status" value="1"/>
</dbReference>
<evidence type="ECO:0000256" key="1">
    <source>
        <dbReference type="ARBA" id="ARBA00007637"/>
    </source>
</evidence>
<dbReference type="SUPFAM" id="SSF51735">
    <property type="entry name" value="NAD(P)-binding Rossmann-fold domains"/>
    <property type="match status" value="1"/>
</dbReference>
<dbReference type="Gene3D" id="3.90.25.10">
    <property type="entry name" value="UDP-galactose 4-epimerase, domain 1"/>
    <property type="match status" value="1"/>
</dbReference>
<evidence type="ECO:0000313" key="3">
    <source>
        <dbReference type="EMBL" id="TYS84863.1"/>
    </source>
</evidence>
<dbReference type="AlphaFoldDB" id="A0A5D4UCD4"/>
<sequence length="303" mass="33728">MKALVTGGAGFIGSHLVDALISKGFSVHIIDNLSSGKKEYINPLAIFHELDISTAAAHKVILKEKPDYIFHMAAQADVSRSTASPLDDMHTNVAGTINLLDACRQYPVKNFVFSSTSAVYGNVSSEMIDESHKTSPISFYGLSKLTAENYIKLFHDTFQIPFTILRYGNVYGPRQTSKGEGGVIAVYLEKLKKNEQLKIHGDGLQTRDYVFVQDVVEANIAAADKGKQMMMHISTGQRSSILQLIDLLKNHHTGKIHAFHTVDRQGDIKHSCLDNTLAKHILSWKPYYSIQDGMRETYLSYSF</sequence>
<accession>A0A5D4UCD4</accession>